<dbReference type="SMART" id="SM00922">
    <property type="entry name" value="MR_MLE"/>
    <property type="match status" value="1"/>
</dbReference>
<evidence type="ECO:0000313" key="8">
    <source>
        <dbReference type="Proteomes" id="UP001056291"/>
    </source>
</evidence>
<dbReference type="InterPro" id="IPR036849">
    <property type="entry name" value="Enolase-like_C_sf"/>
</dbReference>
<dbReference type="InterPro" id="IPR029017">
    <property type="entry name" value="Enolase-like_N"/>
</dbReference>
<keyword evidence="3 5" id="KW-0460">Magnesium</keyword>
<accession>A0ABY4W0C4</accession>
<evidence type="ECO:0000256" key="4">
    <source>
        <dbReference type="ARBA" id="ARBA00023235"/>
    </source>
</evidence>
<dbReference type="EC" id="5.1.1.-" evidence="5"/>
<dbReference type="SUPFAM" id="SSF54826">
    <property type="entry name" value="Enolase N-terminal domain-like"/>
    <property type="match status" value="1"/>
</dbReference>
<dbReference type="CDD" id="cd03319">
    <property type="entry name" value="L-Ala-DL-Glu_epimerase"/>
    <property type="match status" value="1"/>
</dbReference>
<evidence type="ECO:0000256" key="2">
    <source>
        <dbReference type="ARBA" id="ARBA00022723"/>
    </source>
</evidence>
<dbReference type="PANTHER" id="PTHR48080:SF3">
    <property type="entry name" value="ENOLASE SUPERFAMILY MEMBER DDB_G0284701"/>
    <property type="match status" value="1"/>
</dbReference>
<dbReference type="SFLD" id="SFLDG00180">
    <property type="entry name" value="muconate_cycloisomerase"/>
    <property type="match status" value="1"/>
</dbReference>
<dbReference type="InterPro" id="IPR034603">
    <property type="entry name" value="Dipeptide_epimerase"/>
</dbReference>
<evidence type="ECO:0000256" key="3">
    <source>
        <dbReference type="ARBA" id="ARBA00022842"/>
    </source>
</evidence>
<comment type="cofactor">
    <cofactor evidence="5">
        <name>Mg(2+)</name>
        <dbReference type="ChEBI" id="CHEBI:18420"/>
    </cofactor>
    <text evidence="5">Binds 1 Mg(2+) ion per subunit.</text>
</comment>
<keyword evidence="8" id="KW-1185">Reference proteome</keyword>
<sequence length="328" mass="35057">MSSRQITAQSESWPIAGSFRISRGAKTSADIVHVTITEDGKSGHGECVPYPRYGESQRSVLDEISAARHFIEDGLTREGLLTIMPPGAARNAVDCALWDLEAKLTGKSVATLANIAEPGLTITAYTLSLDTPENMGIAAKAQAHRPLMKLKLGGELDIERVTAVRSYAPKTRLIVDANEAWTPEMVEDFSPRMADLGVELIEQPLPAGKDSVLAELNRPVPICADESAHDTATLDDVARLYDYINIKLDKTGGLTEALLLAEAARGFGLGVMVGCMVGTSLAMAPAMFLGSFARFVDLDGPLLLAGDRENGIHFDGSIMHPPSASLWG</sequence>
<dbReference type="RefSeq" id="WP_251933517.1">
    <property type="nucleotide sequence ID" value="NZ_CP098747.1"/>
</dbReference>
<dbReference type="Pfam" id="PF02746">
    <property type="entry name" value="MR_MLE_N"/>
    <property type="match status" value="1"/>
</dbReference>
<dbReference type="Gene3D" id="3.20.20.120">
    <property type="entry name" value="Enolase-like C-terminal domain"/>
    <property type="match status" value="1"/>
</dbReference>
<dbReference type="InterPro" id="IPR013342">
    <property type="entry name" value="Mandelate_racemase_C"/>
</dbReference>
<gene>
    <name evidence="7" type="ORF">NBZ79_15835</name>
</gene>
<dbReference type="InterPro" id="IPR034593">
    <property type="entry name" value="DgoD-like"/>
</dbReference>
<dbReference type="Proteomes" id="UP001056291">
    <property type="component" value="Chromosome"/>
</dbReference>
<organism evidence="7 8">
    <name type="scientific">Sneathiella marina</name>
    <dbReference type="NCBI Taxonomy" id="2950108"/>
    <lineage>
        <taxon>Bacteria</taxon>
        <taxon>Pseudomonadati</taxon>
        <taxon>Pseudomonadota</taxon>
        <taxon>Alphaproteobacteria</taxon>
        <taxon>Sneathiellales</taxon>
        <taxon>Sneathiellaceae</taxon>
        <taxon>Sneathiella</taxon>
    </lineage>
</organism>
<keyword evidence="4 5" id="KW-0413">Isomerase</keyword>
<dbReference type="SFLD" id="SFLDS00001">
    <property type="entry name" value="Enolase"/>
    <property type="match status" value="1"/>
</dbReference>
<evidence type="ECO:0000256" key="5">
    <source>
        <dbReference type="RuleBase" id="RU366006"/>
    </source>
</evidence>
<dbReference type="NCBIfam" id="NF042940">
    <property type="entry name" value="racemase_DgcA"/>
    <property type="match status" value="1"/>
</dbReference>
<dbReference type="Gene3D" id="3.30.390.10">
    <property type="entry name" value="Enolase-like, N-terminal domain"/>
    <property type="match status" value="1"/>
</dbReference>
<dbReference type="EMBL" id="CP098747">
    <property type="protein sequence ID" value="USG60636.1"/>
    <property type="molecule type" value="Genomic_DNA"/>
</dbReference>
<dbReference type="InterPro" id="IPR013341">
    <property type="entry name" value="Mandelate_racemase_N_dom"/>
</dbReference>
<dbReference type="Pfam" id="PF13378">
    <property type="entry name" value="MR_MLE_C"/>
    <property type="match status" value="1"/>
</dbReference>
<dbReference type="InterPro" id="IPR029065">
    <property type="entry name" value="Enolase_C-like"/>
</dbReference>
<protein>
    <recommendedName>
        <fullName evidence="5">Dipeptide epimerase</fullName>
        <ecNumber evidence="5">5.1.1.-</ecNumber>
    </recommendedName>
</protein>
<evidence type="ECO:0000259" key="6">
    <source>
        <dbReference type="SMART" id="SM00922"/>
    </source>
</evidence>
<comment type="similarity">
    <text evidence="1 5">Belongs to the mandelate racemase/muconate lactonizing enzyme family.</text>
</comment>
<name>A0ABY4W0C4_9PROT</name>
<proteinExistence type="inferred from homology"/>
<feature type="domain" description="Mandelate racemase/muconate lactonizing enzyme C-terminal" evidence="6">
    <location>
        <begin position="132"/>
        <end position="223"/>
    </location>
</feature>
<keyword evidence="2 5" id="KW-0479">Metal-binding</keyword>
<reference evidence="7" key="1">
    <citation type="submission" date="2022-06" db="EMBL/GenBank/DDBJ databases">
        <title>Sneathiella actinostolidae sp. nov., isolated from a sea anemonein the Western Pacific Ocean.</title>
        <authorList>
            <person name="Wei M.J."/>
        </authorList>
    </citation>
    <scope>NUCLEOTIDE SEQUENCE</scope>
    <source>
        <strain evidence="7">PHK-P5</strain>
    </source>
</reference>
<dbReference type="SFLD" id="SFLDF00010">
    <property type="entry name" value="dipeptide_epimerase"/>
    <property type="match status" value="1"/>
</dbReference>
<evidence type="ECO:0000313" key="7">
    <source>
        <dbReference type="EMBL" id="USG60636.1"/>
    </source>
</evidence>
<dbReference type="PANTHER" id="PTHR48080">
    <property type="entry name" value="D-GALACTONATE DEHYDRATASE-RELATED"/>
    <property type="match status" value="1"/>
</dbReference>
<dbReference type="SUPFAM" id="SSF51604">
    <property type="entry name" value="Enolase C-terminal domain-like"/>
    <property type="match status" value="1"/>
</dbReference>
<evidence type="ECO:0000256" key="1">
    <source>
        <dbReference type="ARBA" id="ARBA00008031"/>
    </source>
</evidence>